<name>A0A821YKY6_9NEOP</name>
<proteinExistence type="predicted"/>
<dbReference type="OrthoDB" id="416437at2759"/>
<organism evidence="3 4">
    <name type="scientific">Pieris macdunnoughi</name>
    <dbReference type="NCBI Taxonomy" id="345717"/>
    <lineage>
        <taxon>Eukaryota</taxon>
        <taxon>Metazoa</taxon>
        <taxon>Ecdysozoa</taxon>
        <taxon>Arthropoda</taxon>
        <taxon>Hexapoda</taxon>
        <taxon>Insecta</taxon>
        <taxon>Pterygota</taxon>
        <taxon>Neoptera</taxon>
        <taxon>Endopterygota</taxon>
        <taxon>Lepidoptera</taxon>
        <taxon>Glossata</taxon>
        <taxon>Ditrysia</taxon>
        <taxon>Papilionoidea</taxon>
        <taxon>Pieridae</taxon>
        <taxon>Pierinae</taxon>
        <taxon>Pieris</taxon>
    </lineage>
</organism>
<evidence type="ECO:0000259" key="2">
    <source>
        <dbReference type="Pfam" id="PF20209"/>
    </source>
</evidence>
<dbReference type="InterPro" id="IPR051055">
    <property type="entry name" value="PIF1_helicase"/>
</dbReference>
<dbReference type="EMBL" id="CAJOBZ010000079">
    <property type="protein sequence ID" value="CAF4955944.1"/>
    <property type="molecule type" value="Genomic_DNA"/>
</dbReference>
<dbReference type="PANTHER" id="PTHR47642:SF7">
    <property type="entry name" value="ATP-DEPENDENT DNA HELICASE PIF1"/>
    <property type="match status" value="1"/>
</dbReference>
<feature type="domain" description="Helitron helicase-like" evidence="1">
    <location>
        <begin position="204"/>
        <end position="381"/>
    </location>
</feature>
<evidence type="ECO:0000313" key="3">
    <source>
        <dbReference type="EMBL" id="CAF4955944.1"/>
    </source>
</evidence>
<dbReference type="Proteomes" id="UP000663880">
    <property type="component" value="Unassembled WGS sequence"/>
</dbReference>
<dbReference type="Pfam" id="PF20209">
    <property type="entry name" value="DUF6570"/>
    <property type="match status" value="1"/>
</dbReference>
<keyword evidence="4" id="KW-1185">Reference proteome</keyword>
<accession>A0A821YKY6</accession>
<evidence type="ECO:0000259" key="1">
    <source>
        <dbReference type="Pfam" id="PF14214"/>
    </source>
</evidence>
<protein>
    <recommendedName>
        <fullName evidence="5">Helitron helicase-like domain-containing protein</fullName>
    </recommendedName>
</protein>
<dbReference type="AlphaFoldDB" id="A0A821YKY6"/>
<dbReference type="InterPro" id="IPR046700">
    <property type="entry name" value="DUF6570"/>
</dbReference>
<dbReference type="InterPro" id="IPR025476">
    <property type="entry name" value="Helitron_helicase-like"/>
</dbReference>
<gene>
    <name evidence="3" type="ORF">PMACD_LOCUS16200</name>
</gene>
<sequence>MQVRRLRNDSSHGIIGQVINVPVDVQEMIKCLPRQLNEDDVINVNFRQNLAHKSVYISRYMSKSTIKAWLDVLQKSPLYRLYEINVDLSRLNPTVPLLDDKQDDLSNRIETISAENTPESEILASRQHTMMWNEEDCLHIAPGHQAKHFDIINDRHAEELTFPSIYFEEPRRFNMSLSVTHYMMASTEIRRQDRRGATPQKILYVAMKLMRLRMVDRIYNTFRNVSVTENVMQRMLEDTEFLKKYVIQNLPFMKTVPNSVQYWDSRKRDLFAMIRQLGKPTICVRIRLNEIRWMKLLTILLKLSNKYPGKTVRDLNTSQRCTLVSDDPVTCCIYFYKLVGSLMKMLKSKQSYNPFGKYSVKDYFLRIEFHHDGSQHAHILLWLNDDPLDIVSENMPRTIELMEKLSSVARDDVPNDSIYANQVHKHTFTCTKGGETTCRFGIPYWPMSTSRVLVPMPQSDRRRRTLQQKAKKLRKSLGERRYARMDDFLEANSLTYASYLDIVRSTLRRPTLLFRRNFDELMTNTFNPYLAGQLNSNIDIQFILDEYSCAEFVVEYVNKSARGMSNLRYELTKMMQKHPEQDYTGQLKALSIKLLNAIEISAQEAAWYLLRQPMSETSRDVVYIPTVWPTERQRCRKRRQKVDRENIDGDSTNVWTKNIIQLYEERPASLENVYLAEFGSWYANANDFVDEEDDVPVGDDEDSEGIPEARTLGAPKEYRRRLTRRIIRYKGYDIDENVNYKREMVLLYVQFRNEISEIVDQNKFLQLFDDNKDTIMERRSLFETKFNIENVMKELQALIILKNEDKSNLQEQAEV</sequence>
<evidence type="ECO:0000313" key="4">
    <source>
        <dbReference type="Proteomes" id="UP000663880"/>
    </source>
</evidence>
<comment type="caution">
    <text evidence="3">The sequence shown here is derived from an EMBL/GenBank/DDBJ whole genome shotgun (WGS) entry which is preliminary data.</text>
</comment>
<reference evidence="3" key="1">
    <citation type="submission" date="2021-02" db="EMBL/GenBank/DDBJ databases">
        <authorList>
            <person name="Steward A R."/>
        </authorList>
    </citation>
    <scope>NUCLEOTIDE SEQUENCE</scope>
</reference>
<dbReference type="Pfam" id="PF14214">
    <property type="entry name" value="Helitron_like_N"/>
    <property type="match status" value="1"/>
</dbReference>
<dbReference type="PANTHER" id="PTHR47642">
    <property type="entry name" value="ATP-DEPENDENT DNA HELICASE"/>
    <property type="match status" value="1"/>
</dbReference>
<feature type="domain" description="DUF6570" evidence="2">
    <location>
        <begin position="2"/>
        <end position="91"/>
    </location>
</feature>
<evidence type="ECO:0008006" key="5">
    <source>
        <dbReference type="Google" id="ProtNLM"/>
    </source>
</evidence>